<dbReference type="EMBL" id="AODH01000004">
    <property type="protein sequence ID" value="EUJ41947.1"/>
    <property type="molecule type" value="Genomic_DNA"/>
</dbReference>
<proteinExistence type="predicted"/>
<dbReference type="Proteomes" id="UP000019243">
    <property type="component" value="Unassembled WGS sequence"/>
</dbReference>
<dbReference type="InterPro" id="IPR010359">
    <property type="entry name" value="IrrE_HExxH"/>
</dbReference>
<dbReference type="STRING" id="1265861.BCAMP_01010"/>
<name>W7CYC7_9LIST</name>
<organism evidence="2 3">
    <name type="scientific">Brochothrix campestris FSL F6-1037</name>
    <dbReference type="NCBI Taxonomy" id="1265861"/>
    <lineage>
        <taxon>Bacteria</taxon>
        <taxon>Bacillati</taxon>
        <taxon>Bacillota</taxon>
        <taxon>Bacilli</taxon>
        <taxon>Bacillales</taxon>
        <taxon>Listeriaceae</taxon>
        <taxon>Brochothrix</taxon>
    </lineage>
</organism>
<dbReference type="AlphaFoldDB" id="W7CYC7"/>
<dbReference type="Pfam" id="PF06114">
    <property type="entry name" value="Peptidase_M78"/>
    <property type="match status" value="1"/>
</dbReference>
<protein>
    <submittedName>
        <fullName evidence="2">Zn peptidase</fullName>
    </submittedName>
</protein>
<comment type="caution">
    <text evidence="2">The sequence shown here is derived from an EMBL/GenBank/DDBJ whole genome shotgun (WGS) entry which is preliminary data.</text>
</comment>
<gene>
    <name evidence="2" type="ORF">BCAMP_01010</name>
</gene>
<dbReference type="OrthoDB" id="9794834at2"/>
<dbReference type="RefSeq" id="WP_051456777.1">
    <property type="nucleotide sequence ID" value="NZ_AODH01000004.1"/>
</dbReference>
<sequence>MAWVNERILDIVYDIADNISTDPFDVCDFLGVKVEYVPLPGTIKGMRLAIDNSNLTETTILLDANTDTDSLKFICAHELGHCLLHEGISRMFIEKETFNAPGKFELEANLFATYFLLYKKDLNSYSDPYELFSSYGIPNEMIGYIEKIYS</sequence>
<feature type="domain" description="IrrE N-terminal-like" evidence="1">
    <location>
        <begin position="30"/>
        <end position="124"/>
    </location>
</feature>
<keyword evidence="3" id="KW-1185">Reference proteome</keyword>
<reference evidence="2 3" key="1">
    <citation type="submission" date="2012-12" db="EMBL/GenBank/DDBJ databases">
        <title>Novel taxa of Listeriaceae from agricultural environments in the United States.</title>
        <authorList>
            <person name="den Bakker H.C."/>
            <person name="Allred A."/>
            <person name="Warchocki S."/>
            <person name="Wright E.M."/>
            <person name="Burrell A."/>
            <person name="Nightingale K.K."/>
            <person name="Kephart D."/>
            <person name="Wiedmann M."/>
        </authorList>
    </citation>
    <scope>NUCLEOTIDE SEQUENCE [LARGE SCALE GENOMIC DNA]</scope>
    <source>
        <strain evidence="2 3">FSL F6-1037</strain>
    </source>
</reference>
<dbReference type="Gene3D" id="1.10.10.2910">
    <property type="match status" value="1"/>
</dbReference>
<evidence type="ECO:0000313" key="2">
    <source>
        <dbReference type="EMBL" id="EUJ41947.1"/>
    </source>
</evidence>
<accession>W7CYC7</accession>
<evidence type="ECO:0000259" key="1">
    <source>
        <dbReference type="Pfam" id="PF06114"/>
    </source>
</evidence>
<evidence type="ECO:0000313" key="3">
    <source>
        <dbReference type="Proteomes" id="UP000019243"/>
    </source>
</evidence>